<evidence type="ECO:0000256" key="4">
    <source>
        <dbReference type="ARBA" id="ARBA00022942"/>
    </source>
</evidence>
<dbReference type="GO" id="GO:0019773">
    <property type="term" value="C:proteasome core complex, alpha-subunit complex"/>
    <property type="evidence" value="ECO:0007669"/>
    <property type="project" value="UniProtKB-UniRule"/>
</dbReference>
<dbReference type="EMBL" id="CAMPGE010020923">
    <property type="protein sequence ID" value="CAI2379104.1"/>
    <property type="molecule type" value="Genomic_DNA"/>
</dbReference>
<dbReference type="InterPro" id="IPR035144">
    <property type="entry name" value="Proteasome_alpha1"/>
</dbReference>
<dbReference type="Pfam" id="PF00227">
    <property type="entry name" value="Proteasome"/>
    <property type="match status" value="1"/>
</dbReference>
<proteinExistence type="inferred from homology"/>
<dbReference type="CDD" id="cd03749">
    <property type="entry name" value="proteasome_alpha_type_1"/>
    <property type="match status" value="1"/>
</dbReference>
<organism evidence="8 9">
    <name type="scientific">Euplotes crassus</name>
    <dbReference type="NCBI Taxonomy" id="5936"/>
    <lineage>
        <taxon>Eukaryota</taxon>
        <taxon>Sar</taxon>
        <taxon>Alveolata</taxon>
        <taxon>Ciliophora</taxon>
        <taxon>Intramacronucleata</taxon>
        <taxon>Spirotrichea</taxon>
        <taxon>Hypotrichia</taxon>
        <taxon>Euplotida</taxon>
        <taxon>Euplotidae</taxon>
        <taxon>Moneuplotes</taxon>
    </lineage>
</organism>
<dbReference type="InterPro" id="IPR001353">
    <property type="entry name" value="Proteasome_sua/b"/>
</dbReference>
<evidence type="ECO:0000256" key="1">
    <source>
        <dbReference type="ARBA" id="ARBA00004123"/>
    </source>
</evidence>
<accession>A0AAD1XUF3</accession>
<dbReference type="GO" id="GO:0006511">
    <property type="term" value="P:ubiquitin-dependent protein catabolic process"/>
    <property type="evidence" value="ECO:0007669"/>
    <property type="project" value="InterPro"/>
</dbReference>
<evidence type="ECO:0000313" key="9">
    <source>
        <dbReference type="Proteomes" id="UP001295684"/>
    </source>
</evidence>
<feature type="domain" description="Proteasome alpha-type subunits" evidence="7">
    <location>
        <begin position="6"/>
        <end position="28"/>
    </location>
</feature>
<dbReference type="PROSITE" id="PS51475">
    <property type="entry name" value="PROTEASOME_ALPHA_2"/>
    <property type="match status" value="1"/>
</dbReference>
<comment type="similarity">
    <text evidence="6">Belongs to the peptidase T1A family.</text>
</comment>
<dbReference type="SUPFAM" id="SSF56235">
    <property type="entry name" value="N-terminal nucleophile aminohydrolases (Ntn hydrolases)"/>
    <property type="match status" value="1"/>
</dbReference>
<evidence type="ECO:0000256" key="6">
    <source>
        <dbReference type="PROSITE-ProRule" id="PRU00808"/>
    </source>
</evidence>
<dbReference type="InterPro" id="IPR050115">
    <property type="entry name" value="Proteasome_alpha"/>
</dbReference>
<comment type="caution">
    <text evidence="8">The sequence shown here is derived from an EMBL/GenBank/DDBJ whole genome shotgun (WGS) entry which is preliminary data.</text>
</comment>
<keyword evidence="5" id="KW-0539">Nucleus</keyword>
<evidence type="ECO:0000256" key="5">
    <source>
        <dbReference type="ARBA" id="ARBA00023242"/>
    </source>
</evidence>
<evidence type="ECO:0000256" key="3">
    <source>
        <dbReference type="ARBA" id="ARBA00022490"/>
    </source>
</evidence>
<evidence type="ECO:0000256" key="2">
    <source>
        <dbReference type="ARBA" id="ARBA00004496"/>
    </source>
</evidence>
<evidence type="ECO:0000313" key="8">
    <source>
        <dbReference type="EMBL" id="CAI2379104.1"/>
    </source>
</evidence>
<dbReference type="InterPro" id="IPR023332">
    <property type="entry name" value="Proteasome_alpha-type"/>
</dbReference>
<dbReference type="InterPro" id="IPR029055">
    <property type="entry name" value="Ntn_hydrolases_N"/>
</dbReference>
<dbReference type="SMART" id="SM00948">
    <property type="entry name" value="Proteasome_A_N"/>
    <property type="match status" value="1"/>
</dbReference>
<dbReference type="PANTHER" id="PTHR11599">
    <property type="entry name" value="PROTEASOME SUBUNIT ALPHA/BETA"/>
    <property type="match status" value="1"/>
</dbReference>
<keyword evidence="4 6" id="KW-0647">Proteasome</keyword>
<dbReference type="InterPro" id="IPR000426">
    <property type="entry name" value="Proteasome_asu_N"/>
</dbReference>
<gene>
    <name evidence="8" type="ORF">ECRASSUSDP1_LOCUS20512</name>
</gene>
<dbReference type="GO" id="GO:0005634">
    <property type="term" value="C:nucleus"/>
    <property type="evidence" value="ECO:0007669"/>
    <property type="project" value="UniProtKB-SubCell"/>
</dbReference>
<keyword evidence="3" id="KW-0963">Cytoplasm</keyword>
<comment type="subcellular location">
    <subcellularLocation>
        <location evidence="2">Cytoplasm</location>
    </subcellularLocation>
    <subcellularLocation>
        <location evidence="1">Nucleus</location>
    </subcellularLocation>
</comment>
<sequence length="243" mass="27032">MFRNQYDMDCVTWNPKGKILQIEYAKEAVKQGMMSLGLKSDTHVVLVSLMRNPDELSSHQEKIFEVDEHIGIAIAGLLADARNLCKYMRNECLSYWYVHDSQHPIARLVAKVGEKSQHKTCGDGKRPYGVGILAGGYDSSGTHLFETLPSGEYFEYYAMAIGSRSQSAKTYLEKNYEGFASSDLESLIKHGIAALKASSQEIDLSSENVSVGIVGKDTPFYKLSSEEISRHLSEGADVEMQDD</sequence>
<dbReference type="FunFam" id="3.60.20.10:FF:000016">
    <property type="entry name" value="Proteasome subunit alpha type-6"/>
    <property type="match status" value="1"/>
</dbReference>
<reference evidence="8" key="1">
    <citation type="submission" date="2023-07" db="EMBL/GenBank/DDBJ databases">
        <authorList>
            <consortium name="AG Swart"/>
            <person name="Singh M."/>
            <person name="Singh A."/>
            <person name="Seah K."/>
            <person name="Emmerich C."/>
        </authorList>
    </citation>
    <scope>NUCLEOTIDE SEQUENCE</scope>
    <source>
        <strain evidence="8">DP1</strain>
    </source>
</reference>
<dbReference type="Pfam" id="PF10584">
    <property type="entry name" value="Proteasome_A_N"/>
    <property type="match status" value="1"/>
</dbReference>
<keyword evidence="9" id="KW-1185">Reference proteome</keyword>
<dbReference type="Proteomes" id="UP001295684">
    <property type="component" value="Unassembled WGS sequence"/>
</dbReference>
<name>A0AAD1XUF3_EUPCR</name>
<protein>
    <recommendedName>
        <fullName evidence="7">Proteasome alpha-type subunits domain-containing protein</fullName>
    </recommendedName>
</protein>
<dbReference type="Gene3D" id="3.60.20.10">
    <property type="entry name" value="Glutamine Phosphoribosylpyrophosphate, subunit 1, domain 1"/>
    <property type="match status" value="1"/>
</dbReference>
<dbReference type="AlphaFoldDB" id="A0AAD1XUF3"/>
<evidence type="ECO:0000259" key="7">
    <source>
        <dbReference type="SMART" id="SM00948"/>
    </source>
</evidence>
<dbReference type="GO" id="GO:0005737">
    <property type="term" value="C:cytoplasm"/>
    <property type="evidence" value="ECO:0007669"/>
    <property type="project" value="UniProtKB-SubCell"/>
</dbReference>